<dbReference type="GO" id="GO:0005829">
    <property type="term" value="C:cytosol"/>
    <property type="evidence" value="ECO:0007669"/>
    <property type="project" value="TreeGrafter"/>
</dbReference>
<accession>X0YBG5</accession>
<dbReference type="AlphaFoldDB" id="X0YBG5"/>
<dbReference type="InterPro" id="IPR001360">
    <property type="entry name" value="Glyco_hydro_1"/>
</dbReference>
<dbReference type="EMBL" id="BARS01051097">
    <property type="protein sequence ID" value="GAG53210.1"/>
    <property type="molecule type" value="Genomic_DNA"/>
</dbReference>
<dbReference type="Pfam" id="PF00232">
    <property type="entry name" value="Glyco_hydro_1"/>
    <property type="match status" value="1"/>
</dbReference>
<keyword evidence="3" id="KW-0326">Glycosidase</keyword>
<reference evidence="4" key="1">
    <citation type="journal article" date="2014" name="Front. Microbiol.">
        <title>High frequency of phylogenetically diverse reductive dehalogenase-homologous genes in deep subseafloor sedimentary metagenomes.</title>
        <authorList>
            <person name="Kawai M."/>
            <person name="Futagami T."/>
            <person name="Toyoda A."/>
            <person name="Takaki Y."/>
            <person name="Nishi S."/>
            <person name="Hori S."/>
            <person name="Arai W."/>
            <person name="Tsubouchi T."/>
            <person name="Morono Y."/>
            <person name="Uchiyama I."/>
            <person name="Ito T."/>
            <person name="Fujiyama A."/>
            <person name="Inagaki F."/>
            <person name="Takami H."/>
        </authorList>
    </citation>
    <scope>NUCLEOTIDE SEQUENCE</scope>
    <source>
        <strain evidence="4">Expedition CK06-06</strain>
    </source>
</reference>
<dbReference type="SUPFAM" id="SSF51445">
    <property type="entry name" value="(Trans)glycosidases"/>
    <property type="match status" value="1"/>
</dbReference>
<protein>
    <submittedName>
        <fullName evidence="4">Uncharacterized protein</fullName>
    </submittedName>
</protein>
<proteinExistence type="inferred from homology"/>
<dbReference type="GO" id="GO:0016052">
    <property type="term" value="P:carbohydrate catabolic process"/>
    <property type="evidence" value="ECO:0007669"/>
    <property type="project" value="TreeGrafter"/>
</dbReference>
<dbReference type="PANTHER" id="PTHR10353:SF36">
    <property type="entry name" value="LP05116P"/>
    <property type="match status" value="1"/>
</dbReference>
<dbReference type="PANTHER" id="PTHR10353">
    <property type="entry name" value="GLYCOSYL HYDROLASE"/>
    <property type="match status" value="1"/>
</dbReference>
<organism evidence="4">
    <name type="scientific">marine sediment metagenome</name>
    <dbReference type="NCBI Taxonomy" id="412755"/>
    <lineage>
        <taxon>unclassified sequences</taxon>
        <taxon>metagenomes</taxon>
        <taxon>ecological metagenomes</taxon>
    </lineage>
</organism>
<dbReference type="InterPro" id="IPR017853">
    <property type="entry name" value="GH"/>
</dbReference>
<comment type="caution">
    <text evidence="4">The sequence shown here is derived from an EMBL/GenBank/DDBJ whole genome shotgun (WGS) entry which is preliminary data.</text>
</comment>
<dbReference type="GO" id="GO:0008422">
    <property type="term" value="F:beta-glucosidase activity"/>
    <property type="evidence" value="ECO:0007669"/>
    <property type="project" value="TreeGrafter"/>
</dbReference>
<evidence type="ECO:0000256" key="2">
    <source>
        <dbReference type="ARBA" id="ARBA00022801"/>
    </source>
</evidence>
<dbReference type="Gene3D" id="3.20.20.80">
    <property type="entry name" value="Glycosidases"/>
    <property type="match status" value="1"/>
</dbReference>
<evidence type="ECO:0000313" key="4">
    <source>
        <dbReference type="EMBL" id="GAG53210.1"/>
    </source>
</evidence>
<evidence type="ECO:0000256" key="1">
    <source>
        <dbReference type="ARBA" id="ARBA00010838"/>
    </source>
</evidence>
<sequence length="161" mass="18101">MGVNYYTTREVSWSLAHGLLKANSAPVSAPGWGHTKMGWGINPPGLTAVLLNIKENYGNPKMYVTENGCALKDAPDERGFVADWGRVNFLRAHLMAAHDAIQAGANLHGYYAWSLMDNFEWAMGYEPRFGIVRVDFETGRRTPKQSAHWYREVITRNAVEE</sequence>
<evidence type="ECO:0000256" key="3">
    <source>
        <dbReference type="ARBA" id="ARBA00023295"/>
    </source>
</evidence>
<comment type="similarity">
    <text evidence="1">Belongs to the glycosyl hydrolase 1 family.</text>
</comment>
<gene>
    <name evidence="4" type="ORF">S01H1_76163</name>
</gene>
<dbReference type="PRINTS" id="PR00131">
    <property type="entry name" value="GLHYDRLASE1"/>
</dbReference>
<keyword evidence="2" id="KW-0378">Hydrolase</keyword>
<name>X0YBG5_9ZZZZ</name>